<dbReference type="GO" id="GO:0003861">
    <property type="term" value="F:3-isopropylmalate dehydratase activity"/>
    <property type="evidence" value="ECO:0007669"/>
    <property type="project" value="UniProtKB-UniRule"/>
</dbReference>
<accession>A0A1Q6DW74</accession>
<keyword evidence="9" id="KW-1185">Reference proteome</keyword>
<keyword evidence="3 6" id="KW-0408">Iron</keyword>
<comment type="similarity">
    <text evidence="6">Belongs to the aconitase/IPM isomerase family. LeuC type 2 subfamily.</text>
</comment>
<evidence type="ECO:0000256" key="6">
    <source>
        <dbReference type="HAMAP-Rule" id="MF_01027"/>
    </source>
</evidence>
<dbReference type="GO" id="GO:0046872">
    <property type="term" value="F:metal ion binding"/>
    <property type="evidence" value="ECO:0007669"/>
    <property type="project" value="UniProtKB-KW"/>
</dbReference>
<feature type="binding site" evidence="6">
    <location>
        <position position="353"/>
    </location>
    <ligand>
        <name>[4Fe-4S] cluster</name>
        <dbReference type="ChEBI" id="CHEBI:49883"/>
    </ligand>
</feature>
<dbReference type="InterPro" id="IPR036008">
    <property type="entry name" value="Aconitase_4Fe-4S_dom"/>
</dbReference>
<reference evidence="8" key="1">
    <citation type="submission" date="2016-12" db="EMBL/GenBank/DDBJ databases">
        <title>Discovery of methanogenic haloarchaea.</title>
        <authorList>
            <person name="Sorokin D.Y."/>
            <person name="Makarova K.S."/>
            <person name="Abbas B."/>
            <person name="Ferrer M."/>
            <person name="Golyshin P.N."/>
        </authorList>
    </citation>
    <scope>NUCLEOTIDE SEQUENCE [LARGE SCALE GENOMIC DNA]</scope>
    <source>
        <strain evidence="8">HMET1</strain>
    </source>
</reference>
<comment type="pathway">
    <text evidence="6">Amino-acid biosynthesis; L-leucine biosynthesis; L-leucine from 3-methyl-2-oxobutanoate: step 2/4.</text>
</comment>
<feature type="binding site" evidence="6">
    <location>
        <position position="290"/>
    </location>
    <ligand>
        <name>[4Fe-4S] cluster</name>
        <dbReference type="ChEBI" id="CHEBI:49883"/>
    </ligand>
</feature>
<keyword evidence="5 6" id="KW-0456">Lyase</keyword>
<comment type="catalytic activity">
    <reaction evidence="6">
        <text>(2R,3S)-3-isopropylmalate = (2S)-2-isopropylmalate</text>
        <dbReference type="Rhea" id="RHEA:32287"/>
        <dbReference type="ChEBI" id="CHEBI:1178"/>
        <dbReference type="ChEBI" id="CHEBI:35121"/>
        <dbReference type="EC" id="4.2.1.33"/>
    </reaction>
</comment>
<comment type="subunit">
    <text evidence="6">Heterodimer of LeuC and LeuD.</text>
</comment>
<dbReference type="InterPro" id="IPR006251">
    <property type="entry name" value="Homoacnase/IPMdehydase_lsu"/>
</dbReference>
<organism evidence="8 9">
    <name type="scientific">Methanohalarchaeum thermophilum</name>
    <dbReference type="NCBI Taxonomy" id="1903181"/>
    <lineage>
        <taxon>Archaea</taxon>
        <taxon>Methanobacteriati</taxon>
        <taxon>Methanobacteriota</taxon>
        <taxon>Methanonatronarchaeia</taxon>
        <taxon>Methanonatronarchaeales</taxon>
        <taxon>Methanonatronarchaeaceae</taxon>
        <taxon>Candidatus Methanohalarchaeum</taxon>
    </lineage>
</organism>
<evidence type="ECO:0000256" key="4">
    <source>
        <dbReference type="ARBA" id="ARBA00023014"/>
    </source>
</evidence>
<dbReference type="NCBIfam" id="NF001614">
    <property type="entry name" value="PRK00402.1"/>
    <property type="match status" value="1"/>
</dbReference>
<dbReference type="Pfam" id="PF00330">
    <property type="entry name" value="Aconitase"/>
    <property type="match status" value="1"/>
</dbReference>
<dbReference type="Proteomes" id="UP000185744">
    <property type="component" value="Unassembled WGS sequence"/>
</dbReference>
<evidence type="ECO:0000256" key="1">
    <source>
        <dbReference type="ARBA" id="ARBA00022485"/>
    </source>
</evidence>
<dbReference type="PRINTS" id="PR00415">
    <property type="entry name" value="ACONITASE"/>
</dbReference>
<dbReference type="InterPro" id="IPR011826">
    <property type="entry name" value="HAcnase/IPMdehydase_lsu_prok"/>
</dbReference>
<evidence type="ECO:0000256" key="2">
    <source>
        <dbReference type="ARBA" id="ARBA00022723"/>
    </source>
</evidence>
<dbReference type="InParanoid" id="A0A1Q6DW74"/>
<dbReference type="CDD" id="cd01583">
    <property type="entry name" value="IPMI"/>
    <property type="match status" value="1"/>
</dbReference>
<feature type="domain" description="Aconitase/3-isopropylmalate dehydratase large subunit alpha/beta/alpha" evidence="7">
    <location>
        <begin position="7"/>
        <end position="401"/>
    </location>
</feature>
<proteinExistence type="inferred from homology"/>
<dbReference type="GO" id="GO:0009098">
    <property type="term" value="P:L-leucine biosynthetic process"/>
    <property type="evidence" value="ECO:0007669"/>
    <property type="project" value="UniProtKB-UniRule"/>
</dbReference>
<dbReference type="PANTHER" id="PTHR43822">
    <property type="entry name" value="HOMOACONITASE, MITOCHONDRIAL-RELATED"/>
    <property type="match status" value="1"/>
</dbReference>
<dbReference type="InterPro" id="IPR033941">
    <property type="entry name" value="IPMI_cat"/>
</dbReference>
<dbReference type="PROSITE" id="PS00450">
    <property type="entry name" value="ACONITASE_1"/>
    <property type="match status" value="1"/>
</dbReference>
<dbReference type="SUPFAM" id="SSF53732">
    <property type="entry name" value="Aconitase iron-sulfur domain"/>
    <property type="match status" value="1"/>
</dbReference>
<dbReference type="EMBL" id="MSDW01000001">
    <property type="protein sequence ID" value="OKY78597.1"/>
    <property type="molecule type" value="Genomic_DNA"/>
</dbReference>
<sequence length="409" mass="43761">MEKTIVEKIFSNKTGSEVKSGDIVSVEVDFAMAQDGTAPLAIRAFEEMDMDVENPEKLALVIDHISPSKSEGASELHQKMRSFASEYGIKLYDVGEGICHQLMLENHVDPGKVIIGADSHTCTYGALGAFATGVGSTDMGAAFATGELWFKVPESIKINVNGELPENVSAKDVILKLCGEIGADGAIYKALEFRGSTIRDMSIASRATLCNMAIEVGAKTGIVEPDQKVEEYTGTSTNLSSDEEADYIENINLDVSELSPQIAVPHQVDNVSDIGEVEGKEIDQVVLGSCTNGRFEDLKRAADVLEGNEVSDQTRFLVFPASKSVYEKAIEEGVIQTFINAGATVCNPGCGPCPGTHMGILAPGERAISTTNRNFQGRMGSTEAEVYLSSPETAAYSGIKGKISDPRRE</sequence>
<dbReference type="Gene3D" id="3.30.499.10">
    <property type="entry name" value="Aconitase, domain 3"/>
    <property type="match status" value="2"/>
</dbReference>
<evidence type="ECO:0000256" key="5">
    <source>
        <dbReference type="ARBA" id="ARBA00023239"/>
    </source>
</evidence>
<dbReference type="GO" id="GO:0051539">
    <property type="term" value="F:4 iron, 4 sulfur cluster binding"/>
    <property type="evidence" value="ECO:0007669"/>
    <property type="project" value="UniProtKB-KW"/>
</dbReference>
<comment type="function">
    <text evidence="6">Catalyzes the isomerization between 2-isopropylmalate and 3-isopropylmalate, via the formation of 2-isopropylmaleate.</text>
</comment>
<keyword evidence="2 6" id="KW-0479">Metal-binding</keyword>
<evidence type="ECO:0000313" key="9">
    <source>
        <dbReference type="Proteomes" id="UP000185744"/>
    </source>
</evidence>
<dbReference type="UniPathway" id="UPA00048">
    <property type="reaction ID" value="UER00071"/>
</dbReference>
<keyword evidence="6" id="KW-0028">Amino-acid biosynthesis</keyword>
<gene>
    <name evidence="6" type="primary">leuC</name>
    <name evidence="8" type="ORF">BTN85_1094</name>
</gene>
<dbReference type="NCBIfam" id="TIGR01343">
    <property type="entry name" value="hacA_fam"/>
    <property type="match status" value="1"/>
</dbReference>
<dbReference type="InterPro" id="IPR018136">
    <property type="entry name" value="Aconitase_4Fe-4S_BS"/>
</dbReference>
<dbReference type="AlphaFoldDB" id="A0A1Q6DW74"/>
<evidence type="ECO:0000313" key="8">
    <source>
        <dbReference type="EMBL" id="OKY78597.1"/>
    </source>
</evidence>
<name>A0A1Q6DW74_METT1</name>
<comment type="caution">
    <text evidence="8">The sequence shown here is derived from an EMBL/GenBank/DDBJ whole genome shotgun (WGS) entry which is preliminary data.</text>
</comment>
<keyword evidence="4 6" id="KW-0411">Iron-sulfur</keyword>
<dbReference type="InterPro" id="IPR001030">
    <property type="entry name" value="Acoase/IPM_deHydtase_lsu_aba"/>
</dbReference>
<keyword evidence="6" id="KW-0432">Leucine biosynthesis</keyword>
<evidence type="ECO:0000256" key="3">
    <source>
        <dbReference type="ARBA" id="ARBA00023004"/>
    </source>
</evidence>
<keyword evidence="1 6" id="KW-0004">4Fe-4S</keyword>
<dbReference type="InterPro" id="IPR050067">
    <property type="entry name" value="IPM_dehydratase_rel_enz"/>
</dbReference>
<feature type="binding site" evidence="6">
    <location>
        <position position="350"/>
    </location>
    <ligand>
        <name>[4Fe-4S] cluster</name>
        <dbReference type="ChEBI" id="CHEBI:49883"/>
    </ligand>
</feature>
<dbReference type="HAMAP" id="MF_01027">
    <property type="entry name" value="LeuC_type2"/>
    <property type="match status" value="1"/>
</dbReference>
<dbReference type="EC" id="4.2.1.33" evidence="6"/>
<dbReference type="InterPro" id="IPR015931">
    <property type="entry name" value="Acnase/IPM_dHydase_lsu_aba_1/3"/>
</dbReference>
<dbReference type="PANTHER" id="PTHR43822:SF2">
    <property type="entry name" value="HOMOACONITASE, MITOCHONDRIAL"/>
    <property type="match status" value="1"/>
</dbReference>
<evidence type="ECO:0000259" key="7">
    <source>
        <dbReference type="Pfam" id="PF00330"/>
    </source>
</evidence>
<comment type="cofactor">
    <cofactor evidence="6">
        <name>[4Fe-4S] cluster</name>
        <dbReference type="ChEBI" id="CHEBI:49883"/>
    </cofactor>
    <text evidence="6">Binds 1 [4Fe-4S] cluster per subunit.</text>
</comment>
<keyword evidence="6" id="KW-0100">Branched-chain amino acid biosynthesis</keyword>
<dbReference type="STRING" id="1903181.BTN85_1094"/>
<dbReference type="FunCoup" id="A0A1Q6DW74">
    <property type="interactions" value="227"/>
</dbReference>
<protein>
    <recommendedName>
        <fullName evidence="6">3-isopropylmalate dehydratase large subunit</fullName>
        <ecNumber evidence="6">4.2.1.33</ecNumber>
    </recommendedName>
    <alternativeName>
        <fullName evidence="6">Alpha-IPM isomerase</fullName>
        <shortName evidence="6">IPMI</shortName>
    </alternativeName>
    <alternativeName>
        <fullName evidence="6">Isopropylmalate isomerase</fullName>
    </alternativeName>
</protein>
<dbReference type="NCBIfam" id="TIGR02086">
    <property type="entry name" value="IPMI_arch"/>
    <property type="match status" value="1"/>
</dbReference>